<organism evidence="7 8">
    <name type="scientific">Gracilibacillus dipsosauri</name>
    <dbReference type="NCBI Taxonomy" id="178340"/>
    <lineage>
        <taxon>Bacteria</taxon>
        <taxon>Bacillati</taxon>
        <taxon>Bacillota</taxon>
        <taxon>Bacilli</taxon>
        <taxon>Bacillales</taxon>
        <taxon>Bacillaceae</taxon>
        <taxon>Gracilibacillus</taxon>
    </lineage>
</organism>
<comment type="similarity">
    <text evidence="2">Belongs to the pseudouridine synthase RluA family.</text>
</comment>
<dbReference type="OrthoDB" id="9807829at2"/>
<dbReference type="Gene3D" id="3.30.2350.10">
    <property type="entry name" value="Pseudouridine synthase"/>
    <property type="match status" value="1"/>
</dbReference>
<dbReference type="Proteomes" id="UP000245624">
    <property type="component" value="Unassembled WGS sequence"/>
</dbReference>
<evidence type="ECO:0000313" key="8">
    <source>
        <dbReference type="Proteomes" id="UP000245624"/>
    </source>
</evidence>
<comment type="caution">
    <text evidence="7">The sequence shown here is derived from an EMBL/GenBank/DDBJ whole genome shotgun (WGS) entry which is preliminary data.</text>
</comment>
<evidence type="ECO:0000256" key="1">
    <source>
        <dbReference type="ARBA" id="ARBA00000073"/>
    </source>
</evidence>
<dbReference type="SUPFAM" id="SSF55120">
    <property type="entry name" value="Pseudouridine synthase"/>
    <property type="match status" value="1"/>
</dbReference>
<evidence type="ECO:0000256" key="3">
    <source>
        <dbReference type="ARBA" id="ARBA00023235"/>
    </source>
</evidence>
<name>A0A317KZK8_9BACI</name>
<proteinExistence type="inferred from homology"/>
<accession>A0A317KZK8</accession>
<evidence type="ECO:0000256" key="5">
    <source>
        <dbReference type="ARBA" id="ARBA00033164"/>
    </source>
</evidence>
<dbReference type="GO" id="GO:0001522">
    <property type="term" value="P:pseudouridine synthesis"/>
    <property type="evidence" value="ECO:0007669"/>
    <property type="project" value="InterPro"/>
</dbReference>
<evidence type="ECO:0000256" key="4">
    <source>
        <dbReference type="ARBA" id="ARBA00031870"/>
    </source>
</evidence>
<dbReference type="InterPro" id="IPR050188">
    <property type="entry name" value="RluA_PseudoU_synthase"/>
</dbReference>
<keyword evidence="3" id="KW-0413">Isomerase</keyword>
<dbReference type="InterPro" id="IPR020103">
    <property type="entry name" value="PsdUridine_synth_cat_dom_sf"/>
</dbReference>
<dbReference type="InterPro" id="IPR006145">
    <property type="entry name" value="PsdUridine_synth_RsuA/RluA"/>
</dbReference>
<dbReference type="EMBL" id="QGTD01000008">
    <property type="protein sequence ID" value="PWU68444.1"/>
    <property type="molecule type" value="Genomic_DNA"/>
</dbReference>
<dbReference type="PANTHER" id="PTHR21600">
    <property type="entry name" value="MITOCHONDRIAL RNA PSEUDOURIDINE SYNTHASE"/>
    <property type="match status" value="1"/>
</dbReference>
<gene>
    <name evidence="7" type="ORF">DLJ74_08340</name>
</gene>
<keyword evidence="8" id="KW-1185">Reference proteome</keyword>
<protein>
    <recommendedName>
        <fullName evidence="4">RNA pseudouridylate synthase</fullName>
    </recommendedName>
    <alternativeName>
        <fullName evidence="5">RNA-uridine isomerase</fullName>
    </alternativeName>
</protein>
<dbReference type="Pfam" id="PF00849">
    <property type="entry name" value="PseudoU_synth_2"/>
    <property type="match status" value="1"/>
</dbReference>
<evidence type="ECO:0000313" key="7">
    <source>
        <dbReference type="EMBL" id="PWU68444.1"/>
    </source>
</evidence>
<dbReference type="GO" id="GO:0003723">
    <property type="term" value="F:RNA binding"/>
    <property type="evidence" value="ECO:0007669"/>
    <property type="project" value="InterPro"/>
</dbReference>
<dbReference type="GO" id="GO:0009982">
    <property type="term" value="F:pseudouridine synthase activity"/>
    <property type="evidence" value="ECO:0007669"/>
    <property type="project" value="InterPro"/>
</dbReference>
<dbReference type="GO" id="GO:0006396">
    <property type="term" value="P:RNA processing"/>
    <property type="evidence" value="ECO:0007669"/>
    <property type="project" value="UniProtKB-ARBA"/>
</dbReference>
<comment type="catalytic activity">
    <reaction evidence="1">
        <text>a uridine in RNA = a pseudouridine in RNA</text>
        <dbReference type="Rhea" id="RHEA:48348"/>
        <dbReference type="Rhea" id="RHEA-COMP:12068"/>
        <dbReference type="Rhea" id="RHEA-COMP:12069"/>
        <dbReference type="ChEBI" id="CHEBI:65314"/>
        <dbReference type="ChEBI" id="CHEBI:65315"/>
    </reaction>
</comment>
<evidence type="ECO:0000259" key="6">
    <source>
        <dbReference type="Pfam" id="PF00849"/>
    </source>
</evidence>
<dbReference type="GO" id="GO:0140098">
    <property type="term" value="F:catalytic activity, acting on RNA"/>
    <property type="evidence" value="ECO:0007669"/>
    <property type="project" value="UniProtKB-ARBA"/>
</dbReference>
<feature type="domain" description="Pseudouridine synthase RsuA/RluA-like" evidence="6">
    <location>
        <begin position="11"/>
        <end position="167"/>
    </location>
</feature>
<dbReference type="AlphaFoldDB" id="A0A317KZK8"/>
<dbReference type="RefSeq" id="WP_109984124.1">
    <property type="nucleotide sequence ID" value="NZ_JAJUIE010000014.1"/>
</dbReference>
<reference evidence="7 8" key="1">
    <citation type="submission" date="2018-05" db="EMBL/GenBank/DDBJ databases">
        <title>Genomic analysis of Gracilibacillus dipsosauri DD1 reveals novel features of a salt-tolerant amylase.</title>
        <authorList>
            <person name="Deutch C.E."/>
            <person name="Yang S."/>
        </authorList>
    </citation>
    <scope>NUCLEOTIDE SEQUENCE [LARGE SCALE GENOMIC DNA]</scope>
    <source>
        <strain evidence="7 8">DD1</strain>
    </source>
</reference>
<evidence type="ECO:0000256" key="2">
    <source>
        <dbReference type="ARBA" id="ARBA00010876"/>
    </source>
</evidence>
<dbReference type="CDD" id="cd02869">
    <property type="entry name" value="PseudoU_synth_RluA_like"/>
    <property type="match status" value="1"/>
</dbReference>
<dbReference type="PANTHER" id="PTHR21600:SF83">
    <property type="entry name" value="PSEUDOURIDYLATE SYNTHASE RPUSD4, MITOCHONDRIAL"/>
    <property type="match status" value="1"/>
</dbReference>
<sequence>MEVPILYEDNHLLVVEKPINIPVQADKSKDPDLLNFLKQDIKRRYNKPGNVYLGLVHRLDRPVGGVMVFAKTSKAASRLSDSIRKNEIKKTYLAVVRGIPHKEIGTLEDYLMKDRNENKTHIVASSEKKAKKAILDYTVLASAKGLSLVKIRLQTGRPHQIRVQFASRGYPLYGDQKYGEKMNKPGQQIALWSNVLELTHPVQKEVTLCHSFPPDQYPWDLFSERIK</sequence>